<feature type="region of interest" description="Disordered" evidence="1">
    <location>
        <begin position="39"/>
        <end position="68"/>
    </location>
</feature>
<comment type="caution">
    <text evidence="2">The sequence shown here is derived from an EMBL/GenBank/DDBJ whole genome shotgun (WGS) entry which is preliminary data.</text>
</comment>
<gene>
    <name evidence="2" type="ORF">QQF64_016679</name>
</gene>
<reference evidence="2 3" key="1">
    <citation type="submission" date="2023-09" db="EMBL/GenBank/DDBJ databases">
        <authorList>
            <person name="Wang M."/>
        </authorList>
    </citation>
    <scope>NUCLEOTIDE SEQUENCE [LARGE SCALE GENOMIC DNA]</scope>
    <source>
        <strain evidence="2">GT-2023</strain>
        <tissue evidence="2">Liver</tissue>
    </source>
</reference>
<evidence type="ECO:0000313" key="2">
    <source>
        <dbReference type="EMBL" id="KAL1254450.1"/>
    </source>
</evidence>
<dbReference type="EMBL" id="JAYMGO010000020">
    <property type="protein sequence ID" value="KAL1254450.1"/>
    <property type="molecule type" value="Genomic_DNA"/>
</dbReference>
<feature type="compositionally biased region" description="Polar residues" evidence="1">
    <location>
        <begin position="81"/>
        <end position="94"/>
    </location>
</feature>
<feature type="region of interest" description="Disordered" evidence="1">
    <location>
        <begin position="75"/>
        <end position="94"/>
    </location>
</feature>
<name>A0ABR3LNG3_9TELE</name>
<organism evidence="2 3">
    <name type="scientific">Cirrhinus molitorella</name>
    <name type="common">mud carp</name>
    <dbReference type="NCBI Taxonomy" id="172907"/>
    <lineage>
        <taxon>Eukaryota</taxon>
        <taxon>Metazoa</taxon>
        <taxon>Chordata</taxon>
        <taxon>Craniata</taxon>
        <taxon>Vertebrata</taxon>
        <taxon>Euteleostomi</taxon>
        <taxon>Actinopterygii</taxon>
        <taxon>Neopterygii</taxon>
        <taxon>Teleostei</taxon>
        <taxon>Ostariophysi</taxon>
        <taxon>Cypriniformes</taxon>
        <taxon>Cyprinidae</taxon>
        <taxon>Labeoninae</taxon>
        <taxon>Labeonini</taxon>
        <taxon>Cirrhinus</taxon>
    </lineage>
</organism>
<protein>
    <submittedName>
        <fullName evidence="2">Uncharacterized protein</fullName>
    </submittedName>
</protein>
<proteinExistence type="predicted"/>
<accession>A0ABR3LNG3</accession>
<feature type="compositionally biased region" description="Low complexity" evidence="1">
    <location>
        <begin position="49"/>
        <end position="68"/>
    </location>
</feature>
<evidence type="ECO:0000256" key="1">
    <source>
        <dbReference type="SAM" id="MobiDB-lite"/>
    </source>
</evidence>
<keyword evidence="3" id="KW-1185">Reference proteome</keyword>
<dbReference type="Proteomes" id="UP001558613">
    <property type="component" value="Unassembled WGS sequence"/>
</dbReference>
<evidence type="ECO:0000313" key="3">
    <source>
        <dbReference type="Proteomes" id="UP001558613"/>
    </source>
</evidence>
<sequence length="94" mass="10640">MIQNCRWANYYNPVDFPDTTGLSWREAISQCLENVYLQSRTQPDPVPSRPSSAAWSTSPSSPLMESMSLPRSMSHCCMERQSGSPRSWSDVSLH</sequence>